<name>A0A4R4ZI57_9ACTN</name>
<dbReference type="OrthoDB" id="4307068at2"/>
<accession>A0A4R4ZI57</accession>
<sequence>MLRLLVTLLAVTLLVSDGHLLIGQLTFDDHAARAVRTWRTSGAAEIWRDGFVPVEGLSKMPRDVEMQISSDEEYGFAVAGPLPATPDEAWIRWDDGSTMRVPVIGARRALVALSPYDEEASVKDDRAYKMTAATFTTMRVRTLRGMATVPAWRMSFSNLPGAVDHIAVDLATAGTVEDAVGRHLPADVTGFEVLDERTLRVSYEYGVCSSRDRPAVRPRTDERRDVVVLGIEVQEHIGSRLCAGVGRSGADVVRLGQPLGARVVLDAKSRLPVCLHSSAPCHAG</sequence>
<proteinExistence type="predicted"/>
<dbReference type="AlphaFoldDB" id="A0A4R4ZI57"/>
<evidence type="ECO:0000313" key="1">
    <source>
        <dbReference type="EMBL" id="TDD57189.1"/>
    </source>
</evidence>
<evidence type="ECO:0000313" key="2">
    <source>
        <dbReference type="Proteomes" id="UP000295302"/>
    </source>
</evidence>
<organism evidence="1 2">
    <name type="scientific">Nonomuraea terrae</name>
    <dbReference type="NCBI Taxonomy" id="2530383"/>
    <lineage>
        <taxon>Bacteria</taxon>
        <taxon>Bacillati</taxon>
        <taxon>Actinomycetota</taxon>
        <taxon>Actinomycetes</taxon>
        <taxon>Streptosporangiales</taxon>
        <taxon>Streptosporangiaceae</taxon>
        <taxon>Nonomuraea</taxon>
    </lineage>
</organism>
<keyword evidence="2" id="KW-1185">Reference proteome</keyword>
<protein>
    <submittedName>
        <fullName evidence="1">Uncharacterized protein</fullName>
    </submittedName>
</protein>
<dbReference type="RefSeq" id="WP_132607916.1">
    <property type="nucleotide sequence ID" value="NZ_SMKQ01000001.1"/>
</dbReference>
<dbReference type="EMBL" id="SMKQ01000001">
    <property type="protein sequence ID" value="TDD57189.1"/>
    <property type="molecule type" value="Genomic_DNA"/>
</dbReference>
<gene>
    <name evidence="1" type="ORF">E1286_00220</name>
</gene>
<comment type="caution">
    <text evidence="1">The sequence shown here is derived from an EMBL/GenBank/DDBJ whole genome shotgun (WGS) entry which is preliminary data.</text>
</comment>
<dbReference type="Proteomes" id="UP000295302">
    <property type="component" value="Unassembled WGS sequence"/>
</dbReference>
<reference evidence="1 2" key="1">
    <citation type="submission" date="2019-03" db="EMBL/GenBank/DDBJ databases">
        <title>Draft genome sequences of novel Actinobacteria.</title>
        <authorList>
            <person name="Sahin N."/>
            <person name="Ay H."/>
            <person name="Saygin H."/>
        </authorList>
    </citation>
    <scope>NUCLEOTIDE SEQUENCE [LARGE SCALE GENOMIC DNA]</scope>
    <source>
        <strain evidence="1 2">CH32</strain>
    </source>
</reference>